<evidence type="ECO:0000313" key="4">
    <source>
        <dbReference type="EMBL" id="OPZ92564.1"/>
    </source>
</evidence>
<organism evidence="4">
    <name type="scientific">candidate division TA06 bacterium ADurb.Bin417</name>
    <dbReference type="NCBI Taxonomy" id="1852828"/>
    <lineage>
        <taxon>Bacteria</taxon>
        <taxon>Bacteria division TA06</taxon>
    </lineage>
</organism>
<sequence>MKMLIIKCHRCWSSFSAYLGGELGETEQQFFRDHLKQCQDCRAAFNTFRLTVDLCRELPLLPVPGEVHRAIMDRIQGGLKPPGRKVHLIITKRQMQRKEVTGMENRERRGLAAREPMRDLDSIRDEFDRVFERFFRGLPNRWVDSLWAPAVDLIDARDRLIVKAVIPGIDRNNLEVKVTGDLLVISGRTEEDVEKEGCNYYVREVRTGAFRREVPLPAEVEADKVSATYRNGILTITLPKIKEAPAKEVKVKVE</sequence>
<dbReference type="PANTHER" id="PTHR11527">
    <property type="entry name" value="HEAT-SHOCK PROTEIN 20 FAMILY MEMBER"/>
    <property type="match status" value="1"/>
</dbReference>
<comment type="similarity">
    <text evidence="1 2">Belongs to the small heat shock protein (HSP20) family.</text>
</comment>
<gene>
    <name evidence="4" type="primary">hspA</name>
    <name evidence="4" type="ORF">BWY73_00744</name>
</gene>
<dbReference type="Pfam" id="PF13490">
    <property type="entry name" value="zf-HC2"/>
    <property type="match status" value="1"/>
</dbReference>
<dbReference type="Pfam" id="PF00011">
    <property type="entry name" value="HSP20"/>
    <property type="match status" value="1"/>
</dbReference>
<dbReference type="InterPro" id="IPR008978">
    <property type="entry name" value="HSP20-like_chaperone"/>
</dbReference>
<dbReference type="Gene3D" id="1.10.10.1320">
    <property type="entry name" value="Anti-sigma factor, zinc-finger domain"/>
    <property type="match status" value="1"/>
</dbReference>
<proteinExistence type="inferred from homology"/>
<dbReference type="PROSITE" id="PS01031">
    <property type="entry name" value="SHSP"/>
    <property type="match status" value="1"/>
</dbReference>
<dbReference type="AlphaFoldDB" id="A0A1V5MH50"/>
<feature type="domain" description="SHSP" evidence="3">
    <location>
        <begin position="142"/>
        <end position="254"/>
    </location>
</feature>
<dbReference type="CDD" id="cd06464">
    <property type="entry name" value="ACD_sHsps-like"/>
    <property type="match status" value="1"/>
</dbReference>
<dbReference type="InterPro" id="IPR002068">
    <property type="entry name" value="A-crystallin/Hsp20_dom"/>
</dbReference>
<dbReference type="EMBL" id="MWAK01000086">
    <property type="protein sequence ID" value="OPZ92564.1"/>
    <property type="molecule type" value="Genomic_DNA"/>
</dbReference>
<evidence type="ECO:0000256" key="2">
    <source>
        <dbReference type="RuleBase" id="RU003616"/>
    </source>
</evidence>
<reference evidence="4" key="1">
    <citation type="submission" date="2017-02" db="EMBL/GenBank/DDBJ databases">
        <title>Delving into the versatile metabolic prowess of the omnipresent phylum Bacteroidetes.</title>
        <authorList>
            <person name="Nobu M.K."/>
            <person name="Mei R."/>
            <person name="Narihiro T."/>
            <person name="Kuroda K."/>
            <person name="Liu W.-T."/>
        </authorList>
    </citation>
    <scope>NUCLEOTIDE SEQUENCE</scope>
    <source>
        <strain evidence="4">ADurb.Bin417</strain>
    </source>
</reference>
<accession>A0A1V5MH50</accession>
<evidence type="ECO:0000259" key="3">
    <source>
        <dbReference type="PROSITE" id="PS01031"/>
    </source>
</evidence>
<evidence type="ECO:0000256" key="1">
    <source>
        <dbReference type="PROSITE-ProRule" id="PRU00285"/>
    </source>
</evidence>
<dbReference type="InterPro" id="IPR041916">
    <property type="entry name" value="Anti_sigma_zinc_sf"/>
</dbReference>
<dbReference type="InterPro" id="IPR031107">
    <property type="entry name" value="Small_HSP"/>
</dbReference>
<dbReference type="Proteomes" id="UP000485484">
    <property type="component" value="Unassembled WGS sequence"/>
</dbReference>
<comment type="caution">
    <text evidence="4">The sequence shown here is derived from an EMBL/GenBank/DDBJ whole genome shotgun (WGS) entry which is preliminary data.</text>
</comment>
<protein>
    <submittedName>
        <fullName evidence="4">Spore protein SP21</fullName>
    </submittedName>
</protein>
<name>A0A1V5MH50_UNCT6</name>
<dbReference type="InterPro" id="IPR027383">
    <property type="entry name" value="Znf_put"/>
</dbReference>
<dbReference type="Gene3D" id="2.60.40.790">
    <property type="match status" value="1"/>
</dbReference>
<dbReference type="SUPFAM" id="SSF49764">
    <property type="entry name" value="HSP20-like chaperones"/>
    <property type="match status" value="1"/>
</dbReference>